<reference evidence="4 5" key="1">
    <citation type="submission" date="2019-07" db="EMBL/GenBank/DDBJ databases">
        <title>Genomes of Cafeteria roenbergensis.</title>
        <authorList>
            <person name="Fischer M.G."/>
            <person name="Hackl T."/>
            <person name="Roman M."/>
        </authorList>
    </citation>
    <scope>NUCLEOTIDE SEQUENCE [LARGE SCALE GENOMIC DNA]</scope>
    <source>
        <strain evidence="2 5">Cflag</strain>
        <strain evidence="3 4">RCC970-E3</strain>
    </source>
</reference>
<proteinExistence type="predicted"/>
<dbReference type="EMBL" id="VLTM01000086">
    <property type="protein sequence ID" value="KAA0155792.1"/>
    <property type="molecule type" value="Genomic_DNA"/>
</dbReference>
<comment type="caution">
    <text evidence="2">The sequence shown here is derived from an EMBL/GenBank/DDBJ whole genome shotgun (WGS) entry which is preliminary data.</text>
</comment>
<feature type="region of interest" description="Disordered" evidence="1">
    <location>
        <begin position="16"/>
        <end position="42"/>
    </location>
</feature>
<evidence type="ECO:0000256" key="1">
    <source>
        <dbReference type="SAM" id="MobiDB-lite"/>
    </source>
</evidence>
<evidence type="ECO:0000313" key="4">
    <source>
        <dbReference type="Proteomes" id="UP000324907"/>
    </source>
</evidence>
<protein>
    <submittedName>
        <fullName evidence="2">Uncharacterized protein</fullName>
    </submittedName>
</protein>
<evidence type="ECO:0000313" key="5">
    <source>
        <dbReference type="Proteomes" id="UP000325113"/>
    </source>
</evidence>
<evidence type="ECO:0000313" key="2">
    <source>
        <dbReference type="EMBL" id="KAA0155792.1"/>
    </source>
</evidence>
<gene>
    <name evidence="3" type="ORF">FNF28_05691</name>
    <name evidence="2" type="ORF">FNF31_06034</name>
</gene>
<dbReference type="Proteomes" id="UP000325113">
    <property type="component" value="Unassembled WGS sequence"/>
</dbReference>
<sequence>MEAAQSLLGQHSVIEASQEEGSDDCAEPSAAAAGGAGPSSGLVRTACRTESGAVAFAVVRAAVGPVAAAQGLELLPDSAVGIPATIDVSAGGFWSGGAGWEAGVVGEVEAPVVFRLVDVEGPARAVASPAGARVGGADAESVWVDAGRGCSVAVLFVDAGVPITPALWRGPQARRR</sequence>
<organism evidence="2 5">
    <name type="scientific">Cafeteria roenbergensis</name>
    <name type="common">Marine flagellate</name>
    <dbReference type="NCBI Taxonomy" id="33653"/>
    <lineage>
        <taxon>Eukaryota</taxon>
        <taxon>Sar</taxon>
        <taxon>Stramenopiles</taxon>
        <taxon>Bigyra</taxon>
        <taxon>Opalozoa</taxon>
        <taxon>Bicosoecida</taxon>
        <taxon>Cafeteriaceae</taxon>
        <taxon>Cafeteria</taxon>
    </lineage>
</organism>
<feature type="compositionally biased region" description="Acidic residues" evidence="1">
    <location>
        <begin position="17"/>
        <end position="26"/>
    </location>
</feature>
<accession>A0A5A8CRQ0</accession>
<dbReference type="AlphaFoldDB" id="A0A5A8CRQ0"/>
<evidence type="ECO:0000313" key="3">
    <source>
        <dbReference type="EMBL" id="KAA0159781.1"/>
    </source>
</evidence>
<name>A0A5A8CRQ0_CAFRO</name>
<dbReference type="Proteomes" id="UP000324907">
    <property type="component" value="Unassembled WGS sequence"/>
</dbReference>
<dbReference type="EMBL" id="VLTL01000121">
    <property type="protein sequence ID" value="KAA0159781.1"/>
    <property type="molecule type" value="Genomic_DNA"/>
</dbReference>